<dbReference type="InterPro" id="IPR011006">
    <property type="entry name" value="CheY-like_superfamily"/>
</dbReference>
<accession>A0A0F9TPG7</accession>
<keyword evidence="1" id="KW-0805">Transcription regulation</keyword>
<dbReference type="CDD" id="cd00383">
    <property type="entry name" value="trans_reg_C"/>
    <property type="match status" value="1"/>
</dbReference>
<name>A0A0F9TPG7_9ZZZZ</name>
<dbReference type="InterPro" id="IPR001789">
    <property type="entry name" value="Sig_transdc_resp-reg_receiver"/>
</dbReference>
<dbReference type="Gene3D" id="6.10.250.690">
    <property type="match status" value="1"/>
</dbReference>
<dbReference type="PANTHER" id="PTHR48111">
    <property type="entry name" value="REGULATOR OF RPOS"/>
    <property type="match status" value="1"/>
</dbReference>
<feature type="domain" description="Response regulatory" evidence="4">
    <location>
        <begin position="2"/>
        <end position="116"/>
    </location>
</feature>
<dbReference type="Gene3D" id="1.10.10.10">
    <property type="entry name" value="Winged helix-like DNA-binding domain superfamily/Winged helix DNA-binding domain"/>
    <property type="match status" value="1"/>
</dbReference>
<dbReference type="EMBL" id="LAZR01001523">
    <property type="protein sequence ID" value="KKN43268.1"/>
    <property type="molecule type" value="Genomic_DNA"/>
</dbReference>
<protein>
    <submittedName>
        <fullName evidence="6">Uncharacterized protein</fullName>
    </submittedName>
</protein>
<evidence type="ECO:0000256" key="1">
    <source>
        <dbReference type="ARBA" id="ARBA00023015"/>
    </source>
</evidence>
<dbReference type="GO" id="GO:0000976">
    <property type="term" value="F:transcription cis-regulatory region binding"/>
    <property type="evidence" value="ECO:0007669"/>
    <property type="project" value="TreeGrafter"/>
</dbReference>
<evidence type="ECO:0000256" key="2">
    <source>
        <dbReference type="ARBA" id="ARBA00023125"/>
    </source>
</evidence>
<keyword evidence="2" id="KW-0238">DNA-binding</keyword>
<dbReference type="CDD" id="cd17624">
    <property type="entry name" value="REC_OmpR_PmrA-like"/>
    <property type="match status" value="1"/>
</dbReference>
<evidence type="ECO:0000256" key="3">
    <source>
        <dbReference type="ARBA" id="ARBA00023163"/>
    </source>
</evidence>
<feature type="domain" description="OmpR/PhoB-type" evidence="5">
    <location>
        <begin position="124"/>
        <end position="218"/>
    </location>
</feature>
<dbReference type="GO" id="GO:0005829">
    <property type="term" value="C:cytosol"/>
    <property type="evidence" value="ECO:0007669"/>
    <property type="project" value="TreeGrafter"/>
</dbReference>
<evidence type="ECO:0000259" key="5">
    <source>
        <dbReference type="PROSITE" id="PS51755"/>
    </source>
</evidence>
<dbReference type="PROSITE" id="PS51755">
    <property type="entry name" value="OMPR_PHOB"/>
    <property type="match status" value="1"/>
</dbReference>
<dbReference type="GO" id="GO:0032993">
    <property type="term" value="C:protein-DNA complex"/>
    <property type="evidence" value="ECO:0007669"/>
    <property type="project" value="TreeGrafter"/>
</dbReference>
<dbReference type="Pfam" id="PF00072">
    <property type="entry name" value="Response_reg"/>
    <property type="match status" value="1"/>
</dbReference>
<dbReference type="PANTHER" id="PTHR48111:SF67">
    <property type="entry name" value="TRANSCRIPTIONAL REGULATORY PROTEIN TCTD"/>
    <property type="match status" value="1"/>
</dbReference>
<dbReference type="GO" id="GO:0006355">
    <property type="term" value="P:regulation of DNA-templated transcription"/>
    <property type="evidence" value="ECO:0007669"/>
    <property type="project" value="InterPro"/>
</dbReference>
<sequence length="221" mass="24645">MRVLLVEDTAGLGEAVRDQIADDGHAVDWVQTLRFAEASIRTTAYDLILLDLMLPDGHGFGFLRTIRATGITTPVIILTARDQVSDRIEGLNAGADDYLVKPFDLSELSARVAAVARRYRGNPSPIIQVGELMIDLGDHRISRNGLPVELTAREWALFEGFIQRPGMLLSRSQLEDRLYAFGAEIESNTIEVYVSRLRKKLGRDAIVTVRGMGYRLETHDH</sequence>
<dbReference type="Pfam" id="PF00486">
    <property type="entry name" value="Trans_reg_C"/>
    <property type="match status" value="1"/>
</dbReference>
<dbReference type="Gene3D" id="3.40.50.2300">
    <property type="match status" value="1"/>
</dbReference>
<dbReference type="SMART" id="SM00448">
    <property type="entry name" value="REC"/>
    <property type="match status" value="1"/>
</dbReference>
<dbReference type="AlphaFoldDB" id="A0A0F9TPG7"/>
<comment type="caution">
    <text evidence="6">The sequence shown here is derived from an EMBL/GenBank/DDBJ whole genome shotgun (WGS) entry which is preliminary data.</text>
</comment>
<dbReference type="InterPro" id="IPR001867">
    <property type="entry name" value="OmpR/PhoB-type_DNA-bd"/>
</dbReference>
<dbReference type="SMART" id="SM00862">
    <property type="entry name" value="Trans_reg_C"/>
    <property type="match status" value="1"/>
</dbReference>
<evidence type="ECO:0000259" key="4">
    <source>
        <dbReference type="PROSITE" id="PS50110"/>
    </source>
</evidence>
<keyword evidence="3" id="KW-0804">Transcription</keyword>
<dbReference type="InterPro" id="IPR036388">
    <property type="entry name" value="WH-like_DNA-bd_sf"/>
</dbReference>
<dbReference type="PROSITE" id="PS50110">
    <property type="entry name" value="RESPONSE_REGULATORY"/>
    <property type="match status" value="1"/>
</dbReference>
<dbReference type="InterPro" id="IPR039420">
    <property type="entry name" value="WalR-like"/>
</dbReference>
<gene>
    <name evidence="6" type="ORF">LCGC14_0705020</name>
</gene>
<dbReference type="GO" id="GO:0000156">
    <property type="term" value="F:phosphorelay response regulator activity"/>
    <property type="evidence" value="ECO:0007669"/>
    <property type="project" value="TreeGrafter"/>
</dbReference>
<reference evidence="6" key="1">
    <citation type="journal article" date="2015" name="Nature">
        <title>Complex archaea that bridge the gap between prokaryotes and eukaryotes.</title>
        <authorList>
            <person name="Spang A."/>
            <person name="Saw J.H."/>
            <person name="Jorgensen S.L."/>
            <person name="Zaremba-Niedzwiedzka K."/>
            <person name="Martijn J."/>
            <person name="Lind A.E."/>
            <person name="van Eijk R."/>
            <person name="Schleper C."/>
            <person name="Guy L."/>
            <person name="Ettema T.J."/>
        </authorList>
    </citation>
    <scope>NUCLEOTIDE SEQUENCE</scope>
</reference>
<organism evidence="6">
    <name type="scientific">marine sediment metagenome</name>
    <dbReference type="NCBI Taxonomy" id="412755"/>
    <lineage>
        <taxon>unclassified sequences</taxon>
        <taxon>metagenomes</taxon>
        <taxon>ecological metagenomes</taxon>
    </lineage>
</organism>
<evidence type="ECO:0000313" key="6">
    <source>
        <dbReference type="EMBL" id="KKN43268.1"/>
    </source>
</evidence>
<proteinExistence type="predicted"/>
<dbReference type="SUPFAM" id="SSF52172">
    <property type="entry name" value="CheY-like"/>
    <property type="match status" value="1"/>
</dbReference>